<evidence type="ECO:0000256" key="6">
    <source>
        <dbReference type="ARBA" id="ARBA00022692"/>
    </source>
</evidence>
<evidence type="ECO:0000256" key="3">
    <source>
        <dbReference type="ARBA" id="ARBA00022448"/>
    </source>
</evidence>
<comment type="caution">
    <text evidence="12">The sequence shown here is derived from an EMBL/GenBank/DDBJ whole genome shotgun (WGS) entry which is preliminary data.</text>
</comment>
<name>A0A2N3PNT9_9PROT</name>
<evidence type="ECO:0000256" key="5">
    <source>
        <dbReference type="ARBA" id="ARBA00022519"/>
    </source>
</evidence>
<dbReference type="NCBIfam" id="TIGR01352">
    <property type="entry name" value="tonB_Cterm"/>
    <property type="match status" value="1"/>
</dbReference>
<dbReference type="PANTHER" id="PTHR33446">
    <property type="entry name" value="PROTEIN TONB-RELATED"/>
    <property type="match status" value="1"/>
</dbReference>
<feature type="non-terminal residue" evidence="12">
    <location>
        <position position="1"/>
    </location>
</feature>
<keyword evidence="6" id="KW-0812">Transmembrane</keyword>
<dbReference type="PROSITE" id="PS52015">
    <property type="entry name" value="TONB_CTD"/>
    <property type="match status" value="1"/>
</dbReference>
<evidence type="ECO:0000256" key="10">
    <source>
        <dbReference type="SAM" id="MobiDB-lite"/>
    </source>
</evidence>
<dbReference type="InterPro" id="IPR037682">
    <property type="entry name" value="TonB_C"/>
</dbReference>
<dbReference type="EMBL" id="PIUM01000038">
    <property type="protein sequence ID" value="PKU22054.1"/>
    <property type="molecule type" value="Genomic_DNA"/>
</dbReference>
<dbReference type="Gene3D" id="3.30.1150.10">
    <property type="match status" value="1"/>
</dbReference>
<accession>A0A2N3PNT9</accession>
<dbReference type="InterPro" id="IPR051045">
    <property type="entry name" value="TonB-dependent_transducer"/>
</dbReference>
<evidence type="ECO:0000313" key="12">
    <source>
        <dbReference type="EMBL" id="PKU22054.1"/>
    </source>
</evidence>
<keyword evidence="5" id="KW-0997">Cell inner membrane</keyword>
<dbReference type="AlphaFoldDB" id="A0A2N3PNT9"/>
<evidence type="ECO:0000256" key="7">
    <source>
        <dbReference type="ARBA" id="ARBA00022927"/>
    </source>
</evidence>
<feature type="region of interest" description="Disordered" evidence="10">
    <location>
        <begin position="72"/>
        <end position="156"/>
    </location>
</feature>
<comment type="subcellular location">
    <subcellularLocation>
        <location evidence="1">Cell inner membrane</location>
        <topology evidence="1">Single-pass membrane protein</topology>
        <orientation evidence="1">Periplasmic side</orientation>
    </subcellularLocation>
</comment>
<keyword evidence="13" id="KW-1185">Reference proteome</keyword>
<dbReference type="GO" id="GO:0098797">
    <property type="term" value="C:plasma membrane protein complex"/>
    <property type="evidence" value="ECO:0007669"/>
    <property type="project" value="TreeGrafter"/>
</dbReference>
<dbReference type="RefSeq" id="WP_206747707.1">
    <property type="nucleotide sequence ID" value="NZ_PIUM01000038.1"/>
</dbReference>
<dbReference type="Proteomes" id="UP000233293">
    <property type="component" value="Unassembled WGS sequence"/>
</dbReference>
<keyword evidence="8" id="KW-1133">Transmembrane helix</keyword>
<dbReference type="InterPro" id="IPR006260">
    <property type="entry name" value="TonB/TolA_C"/>
</dbReference>
<evidence type="ECO:0000256" key="4">
    <source>
        <dbReference type="ARBA" id="ARBA00022475"/>
    </source>
</evidence>
<evidence type="ECO:0000256" key="2">
    <source>
        <dbReference type="ARBA" id="ARBA00006555"/>
    </source>
</evidence>
<evidence type="ECO:0000256" key="9">
    <source>
        <dbReference type="ARBA" id="ARBA00023136"/>
    </source>
</evidence>
<evidence type="ECO:0000256" key="1">
    <source>
        <dbReference type="ARBA" id="ARBA00004383"/>
    </source>
</evidence>
<dbReference type="GO" id="GO:0055085">
    <property type="term" value="P:transmembrane transport"/>
    <property type="evidence" value="ECO:0007669"/>
    <property type="project" value="InterPro"/>
</dbReference>
<evidence type="ECO:0000259" key="11">
    <source>
        <dbReference type="PROSITE" id="PS52015"/>
    </source>
</evidence>
<keyword evidence="7" id="KW-0653">Protein transport</keyword>
<dbReference type="SUPFAM" id="SSF74653">
    <property type="entry name" value="TolA/TonB C-terminal domain"/>
    <property type="match status" value="1"/>
</dbReference>
<keyword evidence="3" id="KW-0813">Transport</keyword>
<evidence type="ECO:0000313" key="13">
    <source>
        <dbReference type="Proteomes" id="UP000233293"/>
    </source>
</evidence>
<feature type="compositionally biased region" description="Low complexity" evidence="10">
    <location>
        <begin position="129"/>
        <end position="138"/>
    </location>
</feature>
<proteinExistence type="inferred from homology"/>
<feature type="domain" description="TonB C-terminal" evidence="11">
    <location>
        <begin position="156"/>
        <end position="243"/>
    </location>
</feature>
<dbReference type="Pfam" id="PF03544">
    <property type="entry name" value="TonB_C"/>
    <property type="match status" value="1"/>
</dbReference>
<reference evidence="13" key="1">
    <citation type="submission" date="2017-12" db="EMBL/GenBank/DDBJ databases">
        <title>Draft genome sequence of Telmatospirillum siberiense 26-4b1T, an acidotolerant peatland alphaproteobacterium potentially involved in sulfur cycling.</title>
        <authorList>
            <person name="Hausmann B."/>
            <person name="Pjevac P."/>
            <person name="Schreck K."/>
            <person name="Herbold C.W."/>
            <person name="Daims H."/>
            <person name="Wagner M."/>
            <person name="Pester M."/>
            <person name="Loy A."/>
        </authorList>
    </citation>
    <scope>NUCLEOTIDE SEQUENCE [LARGE SCALE GENOMIC DNA]</scope>
    <source>
        <strain evidence="13">26-4b1</strain>
    </source>
</reference>
<comment type="similarity">
    <text evidence="2">Belongs to the TonB family.</text>
</comment>
<keyword evidence="4" id="KW-1003">Cell membrane</keyword>
<organism evidence="12 13">
    <name type="scientific">Telmatospirillum siberiense</name>
    <dbReference type="NCBI Taxonomy" id="382514"/>
    <lineage>
        <taxon>Bacteria</taxon>
        <taxon>Pseudomonadati</taxon>
        <taxon>Pseudomonadota</taxon>
        <taxon>Alphaproteobacteria</taxon>
        <taxon>Rhodospirillales</taxon>
        <taxon>Rhodospirillaceae</taxon>
        <taxon>Telmatospirillum</taxon>
    </lineage>
</organism>
<sequence>RNDRVLLMTETTGISLASPPGKPRFPGVVPGIALSFGLHAAVLGWCLQATSPGTDESVLPAGAVLAVALVAPPPPEEPERESTTPARPPASDAGTATRRKKIPPPAKTALAVPTPLIDGKDDGTTAMEATPSSADGPSAPTPPGGAPEGKTPSADEDSLRLYGETIRTLILAHRPGHARSRGTVELRFTIFADGRLDSAAIAASSGSDTLDQSALAALRAAAPFPPCPDAAGPLTFSLPFQFR</sequence>
<protein>
    <recommendedName>
        <fullName evidence="11">TonB C-terminal domain-containing protein</fullName>
    </recommendedName>
</protein>
<dbReference type="PANTHER" id="PTHR33446:SF2">
    <property type="entry name" value="PROTEIN TONB"/>
    <property type="match status" value="1"/>
</dbReference>
<dbReference type="GO" id="GO:0015031">
    <property type="term" value="P:protein transport"/>
    <property type="evidence" value="ECO:0007669"/>
    <property type="project" value="UniProtKB-KW"/>
</dbReference>
<gene>
    <name evidence="12" type="ORF">CWS72_23305</name>
</gene>
<evidence type="ECO:0000256" key="8">
    <source>
        <dbReference type="ARBA" id="ARBA00022989"/>
    </source>
</evidence>
<keyword evidence="9" id="KW-0472">Membrane</keyword>
<dbReference type="GO" id="GO:0031992">
    <property type="term" value="F:energy transducer activity"/>
    <property type="evidence" value="ECO:0007669"/>
    <property type="project" value="TreeGrafter"/>
</dbReference>